<name>A0AA42CJY9_9HYPH</name>
<proteinExistence type="predicted"/>
<keyword evidence="3" id="KW-1185">Reference proteome</keyword>
<organism evidence="2 3">
    <name type="scientific">Lichenifustis flavocetrariae</name>
    <dbReference type="NCBI Taxonomy" id="2949735"/>
    <lineage>
        <taxon>Bacteria</taxon>
        <taxon>Pseudomonadati</taxon>
        <taxon>Pseudomonadota</taxon>
        <taxon>Alphaproteobacteria</taxon>
        <taxon>Hyphomicrobiales</taxon>
        <taxon>Lichenihabitantaceae</taxon>
        <taxon>Lichenifustis</taxon>
    </lineage>
</organism>
<feature type="domain" description="NADH:flavin oxidoreductase/NADH oxidase N-terminal" evidence="1">
    <location>
        <begin position="413"/>
        <end position="747"/>
    </location>
</feature>
<dbReference type="SUPFAM" id="SSF51395">
    <property type="entry name" value="FMN-linked oxidoreductases"/>
    <property type="match status" value="1"/>
</dbReference>
<protein>
    <submittedName>
        <fullName evidence="2">Bifunctional salicylyl-CoA 5-hydroxylase/oxidoreductase</fullName>
    </submittedName>
</protein>
<dbReference type="Gene3D" id="3.50.50.60">
    <property type="entry name" value="FAD/NAD(P)-binding domain"/>
    <property type="match status" value="1"/>
</dbReference>
<accession>A0AA42CJY9</accession>
<dbReference type="InterPro" id="IPR013785">
    <property type="entry name" value="Aldolase_TIM"/>
</dbReference>
<dbReference type="Proteomes" id="UP001165667">
    <property type="component" value="Unassembled WGS sequence"/>
</dbReference>
<dbReference type="GO" id="GO:0050661">
    <property type="term" value="F:NADP binding"/>
    <property type="evidence" value="ECO:0007669"/>
    <property type="project" value="InterPro"/>
</dbReference>
<sequence length="797" mass="89472">MALRPSTNQTHEAERMKITVVGGGPGGLYFALLTKKARPDWAVEIYEQNAADDTFGFGVVFSDETLDEFLSRDPDSYERIRDRFAYWDDVAIHYKGEEIRCGGNGFCGTSRMYLLQALQGRCRDVGVELHFGARIDPATLQTRFAGSDIIVAADGINSPIREYYREAFKPTLSIKSNRFCWMGSTRPMGEFNYFFRETPHGVICAHTYQYEANRSTWVFEMDEACWQGHGFSEQDEEGSRHKLAALFTRELDGHPLLLNRSFWRRFPRIFCENWSHDNIVMLGDAKASAHYSIGSGTKLAMECGIALSDAVLAHAEQSVEAAFAAYDAARRVPCQVVQHNADVSLAWFEHMSRSFDMEPMQFAMTVMCRAKSVTYDNLALRDPDFVARADTEFYDRLYRETGDDYRKSRPTPMFTRFRLRGLELANRVVMAPMAQYRADQGGNLTDWHLVHYASHALGGVGLIFAEMTCPTTNARITPGCPGLWTDAQEAQWARIVDFIHANSRAKVAMQLGHAGRKGSTQVGWAKPDTPLEEANWPLVSASAVAWHEAVSQVPRELDDAGMEAVVADFVQATRRADRAGFDLLELHCAHGYLLASFLSPLTNRRTDDYGGAIENRLRFPLRVFAAMRAVWPAAKPMSVRISASDWAEGGISEQDVFAISQAFGEAGCDLIDVSAGQTVPHQSPVYGRMFQVQFAEAIRNVPKMATMTVGAITEPAQINTILHTRRADLVALGRTHLWNPYFTHQAEAWYGARNQPWPEPYWPGRNQAHSETAKVREKQVALQKKAKPARHERGVGM</sequence>
<dbReference type="PANTHER" id="PTHR43303">
    <property type="entry name" value="NADPH DEHYDROGENASE C23G7.10C-RELATED"/>
    <property type="match status" value="1"/>
</dbReference>
<dbReference type="InterPro" id="IPR001155">
    <property type="entry name" value="OxRdtase_FMN_N"/>
</dbReference>
<evidence type="ECO:0000259" key="1">
    <source>
        <dbReference type="Pfam" id="PF00724"/>
    </source>
</evidence>
<dbReference type="GO" id="GO:0010181">
    <property type="term" value="F:FMN binding"/>
    <property type="evidence" value="ECO:0007669"/>
    <property type="project" value="InterPro"/>
</dbReference>
<dbReference type="CDD" id="cd02932">
    <property type="entry name" value="OYE_YqiM_FMN"/>
    <property type="match status" value="1"/>
</dbReference>
<dbReference type="Gene3D" id="3.30.9.20">
    <property type="match status" value="1"/>
</dbReference>
<comment type="caution">
    <text evidence="2">The sequence shown here is derived from an EMBL/GenBank/DDBJ whole genome shotgun (WGS) entry which is preliminary data.</text>
</comment>
<dbReference type="SUPFAM" id="SSF51905">
    <property type="entry name" value="FAD/NAD(P)-binding domain"/>
    <property type="match status" value="1"/>
</dbReference>
<reference evidence="2" key="1">
    <citation type="submission" date="2022-05" db="EMBL/GenBank/DDBJ databases">
        <authorList>
            <person name="Pankratov T."/>
        </authorList>
    </citation>
    <scope>NUCLEOTIDE SEQUENCE</scope>
    <source>
        <strain evidence="2">BP6-180914</strain>
    </source>
</reference>
<dbReference type="GO" id="GO:0003959">
    <property type="term" value="F:NADPH dehydrogenase activity"/>
    <property type="evidence" value="ECO:0007669"/>
    <property type="project" value="InterPro"/>
</dbReference>
<dbReference type="PANTHER" id="PTHR43303:SF3">
    <property type="entry name" value="BLR3436 PROTEIN"/>
    <property type="match status" value="1"/>
</dbReference>
<dbReference type="AlphaFoldDB" id="A0AA42CJY9"/>
<dbReference type="Gene3D" id="3.20.20.70">
    <property type="entry name" value="Aldolase class I"/>
    <property type="match status" value="1"/>
</dbReference>
<dbReference type="InterPro" id="IPR036188">
    <property type="entry name" value="FAD/NAD-bd_sf"/>
</dbReference>
<evidence type="ECO:0000313" key="2">
    <source>
        <dbReference type="EMBL" id="MCW6510009.1"/>
    </source>
</evidence>
<evidence type="ECO:0000313" key="3">
    <source>
        <dbReference type="Proteomes" id="UP001165667"/>
    </source>
</evidence>
<dbReference type="Pfam" id="PF00724">
    <property type="entry name" value="Oxidored_FMN"/>
    <property type="match status" value="1"/>
</dbReference>
<dbReference type="InterPro" id="IPR044152">
    <property type="entry name" value="YqjM-like"/>
</dbReference>
<dbReference type="EMBL" id="JAMOIM010000012">
    <property type="protein sequence ID" value="MCW6510009.1"/>
    <property type="molecule type" value="Genomic_DNA"/>
</dbReference>
<gene>
    <name evidence="2" type="ORF">M8523_18475</name>
</gene>